<dbReference type="EMBL" id="JAHHZF010000005">
    <property type="protein sequence ID" value="MBT9290038.1"/>
    <property type="molecule type" value="Genomic_DNA"/>
</dbReference>
<accession>A0A947D301</accession>
<proteinExistence type="predicted"/>
<gene>
    <name evidence="1" type="ORF">KL771_11265</name>
</gene>
<keyword evidence="2" id="KW-1185">Reference proteome</keyword>
<dbReference type="AlphaFoldDB" id="A0A947D301"/>
<organism evidence="1 2">
    <name type="scientific">Prosthecodimorpha staleyi</name>
    <dbReference type="NCBI Taxonomy" id="2840188"/>
    <lineage>
        <taxon>Bacteria</taxon>
        <taxon>Pseudomonadati</taxon>
        <taxon>Pseudomonadota</taxon>
        <taxon>Alphaproteobacteria</taxon>
        <taxon>Hyphomicrobiales</taxon>
        <taxon>Ancalomicrobiaceae</taxon>
        <taxon>Prosthecodimorpha</taxon>
    </lineage>
</organism>
<comment type="caution">
    <text evidence="1">The sequence shown here is derived from an EMBL/GenBank/DDBJ whole genome shotgun (WGS) entry which is preliminary data.</text>
</comment>
<evidence type="ECO:0000313" key="2">
    <source>
        <dbReference type="Proteomes" id="UP000766595"/>
    </source>
</evidence>
<protein>
    <submittedName>
        <fullName evidence="1">Type II toxin-antitoxin system VapB family antitoxin</fullName>
    </submittedName>
</protein>
<name>A0A947D301_9HYPH</name>
<reference evidence="1 2" key="1">
    <citation type="submission" date="2021-06" db="EMBL/GenBank/DDBJ databases">
        <authorList>
            <person name="Grouzdev D.S."/>
            <person name="Koziaeva V."/>
        </authorList>
    </citation>
    <scope>NUCLEOTIDE SEQUENCE [LARGE SCALE GENOMIC DNA]</scope>
    <source>
        <strain evidence="1 2">22</strain>
    </source>
</reference>
<sequence length="68" mass="7490">MAVAIHGDLLARAGRAVGIEPERAVIEFALRQLIDRAARERAFRELDGIGWNSDLDAMRLERPGHAAP</sequence>
<evidence type="ECO:0000313" key="1">
    <source>
        <dbReference type="EMBL" id="MBT9290038.1"/>
    </source>
</evidence>
<dbReference type="Proteomes" id="UP000766595">
    <property type="component" value="Unassembled WGS sequence"/>
</dbReference>